<evidence type="ECO:0000313" key="3">
    <source>
        <dbReference type="EMBL" id="KAI6661926.1"/>
    </source>
</evidence>
<evidence type="ECO:0000313" key="4">
    <source>
        <dbReference type="Proteomes" id="UP001165289"/>
    </source>
</evidence>
<feature type="compositionally biased region" description="Low complexity" evidence="2">
    <location>
        <begin position="577"/>
        <end position="597"/>
    </location>
</feature>
<sequence>MGTAKKGTVELAGFLLGSGADIRIVDDKGDSAYQLASTDGMKRKLKEAWTEATQVERTDSEITLTNSCLLEQTGEPNGTHDYMYPYQREGPLTPPTHHRGVRIGTDRSQDLNRHYINELGVRIPLPSDTRINQNPGYLGVNLVSDRGVKSDDEGDVYIDDGEALDQLGGLPSQLLASKAVRLSALDASILSQTSQTILDSQRNIQNSQGENLSSKKKPRRYTKRKVLKPPSEDKLKALSMPKHPRVSKDQQTITTAKVLDNTGTINQSKRVQAPTTQQDTANTSQSNPNLTEFPAKQNDTNKQILKQADTSPHTARIGVKNKGANLKNIRETKSSVFDRLHKTPIRNMKTNAKSDINLLTQIHEDSDASNVTEPAKPVLVNIGGIKGLGIGGTVVLGQNKENNPLKFFLLDINQVPEKRRAVNENTVYKPTGQCTVSNKQRPVDTSNIVQPISLAVVAQKFSKPPQPDLNLQVQTRKQTQSDSVVYDLKTPAQALTVLELQRFNTTQQESANVEIEEGVKEESSVSEEVVINPPEQFESTQTPTPQSPVPDRPSTPVPSHFSLPRVSQSPQLIRSRPSSFIEPSVSLSSSLRKNSLPETENPFLPSISPGRSISNPEKHSSLRSRSKSSDCLTLSKSLTSINFKSNPGSDLGLEDAIFCPCSPLTYRPPSPSAGVPSSPLSARKGILREDELVNSPKIRHMSSPVNSILTRTPIRNNYSIIQKPLLASVEMGQVSPTQDLSTRRSLPSISLKGIAQQPITLEECNHKSRVSMIEDEVPLCPSIPEIEKEAVNSEEIVSILGKTRSRLTPQKSCLSPSLPSKSSRVLSEHAECDKESDYDSDEDTTEVIRWKRGAVLGIGAYGTVVRGLTLDKGMIIAVKQIELNYYDKEKAMKVGCIKQRYTSITIHGN</sequence>
<dbReference type="EMBL" id="JAKMXF010000003">
    <property type="protein sequence ID" value="KAI6661926.1"/>
    <property type="molecule type" value="Genomic_DNA"/>
</dbReference>
<evidence type="ECO:0000256" key="1">
    <source>
        <dbReference type="PROSITE-ProRule" id="PRU10141"/>
    </source>
</evidence>
<keyword evidence="4" id="KW-1185">Reference proteome</keyword>
<reference evidence="3 4" key="1">
    <citation type="journal article" date="2023" name="BMC Biol.">
        <title>The compact genome of the sponge Oopsacas minuta (Hexactinellida) is lacking key metazoan core genes.</title>
        <authorList>
            <person name="Santini S."/>
            <person name="Schenkelaars Q."/>
            <person name="Jourda C."/>
            <person name="Duchesne M."/>
            <person name="Belahbib H."/>
            <person name="Rocher C."/>
            <person name="Selva M."/>
            <person name="Riesgo A."/>
            <person name="Vervoort M."/>
            <person name="Leys S.P."/>
            <person name="Kodjabachian L."/>
            <person name="Le Bivic A."/>
            <person name="Borchiellini C."/>
            <person name="Claverie J.M."/>
            <person name="Renard E."/>
        </authorList>
    </citation>
    <scope>NUCLEOTIDE SEQUENCE [LARGE SCALE GENOMIC DNA]</scope>
    <source>
        <strain evidence="3">SPO-2</strain>
    </source>
</reference>
<evidence type="ECO:0000256" key="2">
    <source>
        <dbReference type="SAM" id="MobiDB-lite"/>
    </source>
</evidence>
<dbReference type="GO" id="GO:0005524">
    <property type="term" value="F:ATP binding"/>
    <property type="evidence" value="ECO:0007669"/>
    <property type="project" value="UniProtKB-UniRule"/>
</dbReference>
<name>A0AAV7KL14_9METZ</name>
<gene>
    <name evidence="3" type="ORF">LOD99_9696</name>
</gene>
<dbReference type="Gene3D" id="3.30.200.20">
    <property type="entry name" value="Phosphorylase Kinase, domain 1"/>
    <property type="match status" value="1"/>
</dbReference>
<comment type="caution">
    <text evidence="3">The sequence shown here is derived from an EMBL/GenBank/DDBJ whole genome shotgun (WGS) entry which is preliminary data.</text>
</comment>
<feature type="compositionally biased region" description="Polar residues" evidence="2">
    <location>
        <begin position="200"/>
        <end position="212"/>
    </location>
</feature>
<keyword evidence="1" id="KW-0547">Nucleotide-binding</keyword>
<dbReference type="AlphaFoldDB" id="A0AAV7KL14"/>
<feature type="binding site" evidence="1">
    <location>
        <position position="879"/>
    </location>
    <ligand>
        <name>ATP</name>
        <dbReference type="ChEBI" id="CHEBI:30616"/>
    </ligand>
</feature>
<feature type="region of interest" description="Disordered" evidence="2">
    <location>
        <begin position="507"/>
        <end position="629"/>
    </location>
</feature>
<feature type="compositionally biased region" description="Low complexity" evidence="2">
    <location>
        <begin position="526"/>
        <end position="544"/>
    </location>
</feature>
<feature type="compositionally biased region" description="Basic residues" evidence="2">
    <location>
        <begin position="214"/>
        <end position="227"/>
    </location>
</feature>
<protein>
    <recommendedName>
        <fullName evidence="5">Protein kinase domain-containing protein</fullName>
    </recommendedName>
</protein>
<evidence type="ECO:0008006" key="5">
    <source>
        <dbReference type="Google" id="ProtNLM"/>
    </source>
</evidence>
<dbReference type="Proteomes" id="UP001165289">
    <property type="component" value="Unassembled WGS sequence"/>
</dbReference>
<organism evidence="3 4">
    <name type="scientific">Oopsacas minuta</name>
    <dbReference type="NCBI Taxonomy" id="111878"/>
    <lineage>
        <taxon>Eukaryota</taxon>
        <taxon>Metazoa</taxon>
        <taxon>Porifera</taxon>
        <taxon>Hexactinellida</taxon>
        <taxon>Hexasterophora</taxon>
        <taxon>Lyssacinosida</taxon>
        <taxon>Leucopsacidae</taxon>
        <taxon>Oopsacas</taxon>
    </lineage>
</organism>
<dbReference type="InterPro" id="IPR017441">
    <property type="entry name" value="Protein_kinase_ATP_BS"/>
</dbReference>
<proteinExistence type="predicted"/>
<dbReference type="PROSITE" id="PS00107">
    <property type="entry name" value="PROTEIN_KINASE_ATP"/>
    <property type="match status" value="1"/>
</dbReference>
<feature type="region of interest" description="Disordered" evidence="2">
    <location>
        <begin position="200"/>
        <end position="298"/>
    </location>
</feature>
<keyword evidence="1" id="KW-0067">ATP-binding</keyword>
<accession>A0AAV7KL14</accession>
<feature type="compositionally biased region" description="Polar residues" evidence="2">
    <location>
        <begin position="249"/>
        <end position="290"/>
    </location>
</feature>
<feature type="compositionally biased region" description="Pro residues" evidence="2">
    <location>
        <begin position="545"/>
        <end position="556"/>
    </location>
</feature>